<dbReference type="AlphaFoldDB" id="A0A0G4GGC7"/>
<gene>
    <name evidence="3" type="ORF">Vbra_17765</name>
</gene>
<dbReference type="PANTHER" id="PTHR45982:SF1">
    <property type="entry name" value="REGULATOR OF CHROMOSOME CONDENSATION"/>
    <property type="match status" value="1"/>
</dbReference>
<evidence type="ECO:0000313" key="3">
    <source>
        <dbReference type="EMBL" id="CEM28672.1"/>
    </source>
</evidence>
<dbReference type="InParanoid" id="A0A0G4GGC7"/>
<dbReference type="VEuPathDB" id="CryptoDB:Vbra_17765"/>
<dbReference type="EMBL" id="CDMY01000656">
    <property type="protein sequence ID" value="CEM28672.1"/>
    <property type="molecule type" value="Genomic_DNA"/>
</dbReference>
<feature type="repeat" description="RCC1" evidence="1">
    <location>
        <begin position="371"/>
        <end position="427"/>
    </location>
</feature>
<dbReference type="InterPro" id="IPR051553">
    <property type="entry name" value="Ran_GTPase-activating"/>
</dbReference>
<dbReference type="PhylomeDB" id="A0A0G4GGC7"/>
<reference evidence="3 4" key="1">
    <citation type="submission" date="2014-11" db="EMBL/GenBank/DDBJ databases">
        <authorList>
            <person name="Zhu J."/>
            <person name="Qi W."/>
            <person name="Song R."/>
        </authorList>
    </citation>
    <scope>NUCLEOTIDE SEQUENCE [LARGE SCALE GENOMIC DNA]</scope>
</reference>
<feature type="compositionally biased region" description="Basic and acidic residues" evidence="2">
    <location>
        <begin position="211"/>
        <end position="220"/>
    </location>
</feature>
<accession>A0A0G4GGC7</accession>
<dbReference type="Gene3D" id="2.130.10.30">
    <property type="entry name" value="Regulator of chromosome condensation 1/beta-lactamase-inhibitor protein II"/>
    <property type="match status" value="2"/>
</dbReference>
<feature type="repeat" description="RCC1" evidence="1">
    <location>
        <begin position="117"/>
        <end position="167"/>
    </location>
</feature>
<evidence type="ECO:0000256" key="2">
    <source>
        <dbReference type="SAM" id="MobiDB-lite"/>
    </source>
</evidence>
<dbReference type="PROSITE" id="PS00626">
    <property type="entry name" value="RCC1_2"/>
    <property type="match status" value="3"/>
</dbReference>
<feature type="region of interest" description="Disordered" evidence="2">
    <location>
        <begin position="196"/>
        <end position="230"/>
    </location>
</feature>
<organism evidence="3 4">
    <name type="scientific">Vitrella brassicaformis (strain CCMP3155)</name>
    <dbReference type="NCBI Taxonomy" id="1169540"/>
    <lineage>
        <taxon>Eukaryota</taxon>
        <taxon>Sar</taxon>
        <taxon>Alveolata</taxon>
        <taxon>Colpodellida</taxon>
        <taxon>Vitrellaceae</taxon>
        <taxon>Vitrella</taxon>
    </lineage>
</organism>
<dbReference type="OMA" id="ELHENNQ"/>
<sequence>MRCVRCPGASAKLNAKQGVSEGEPVLSTDHLFSSPGYKDNKTLIAIWGKWPSCPHPLSVEANRLEEMEGSTATHPDLPLPSPAASSLRPLVIEGLAHHRVKQVATGTSHLLFLTDVGKVYVFGYNFYGQLGLGTTLPFAHTLRPLQRLPVIQQIAAGDAHSIALSDQGEVFTWGCGDAVGFSDGLPRATPTLLDFAPPPEDPANDAANDTNNERIDERSRSQLTEHSPGMKRIAACGRQSVAITSSAFGTLEWVYGWGELPMGVWEATPRPLLMFQAGMGNRLEEIALGRHFGLVRTGRGEVFSWGDGSYGELGRPSEVQQTATSLFQSVQDGNDSGSVLSAALVHLPSGAGKMDSIAAGGRHALMLGHDGRVWAMGDNTAGQCGVNVAELQLTQPKCVASPSVSSWEAKGLRVAAGGRHSACITQDHRLLVWGHASHHKLIYTATPAAVPPPSMTPGVSVRSGLKECSVKPRLVFSLLHRKVTDVVLGEDFTVVVTGEGEGK</sequence>
<proteinExistence type="predicted"/>
<dbReference type="PANTHER" id="PTHR45982">
    <property type="entry name" value="REGULATOR OF CHROMOSOME CONDENSATION"/>
    <property type="match status" value="1"/>
</dbReference>
<dbReference type="OrthoDB" id="293800at2759"/>
<dbReference type="GO" id="GO:0005737">
    <property type="term" value="C:cytoplasm"/>
    <property type="evidence" value="ECO:0007669"/>
    <property type="project" value="TreeGrafter"/>
</dbReference>
<dbReference type="InterPro" id="IPR009091">
    <property type="entry name" value="RCC1/BLIP-II"/>
</dbReference>
<evidence type="ECO:0000256" key="1">
    <source>
        <dbReference type="PROSITE-ProRule" id="PRU00235"/>
    </source>
</evidence>
<dbReference type="GO" id="GO:0005085">
    <property type="term" value="F:guanyl-nucleotide exchange factor activity"/>
    <property type="evidence" value="ECO:0007669"/>
    <property type="project" value="TreeGrafter"/>
</dbReference>
<name>A0A0G4GGC7_VITBC</name>
<feature type="repeat" description="RCC1" evidence="1">
    <location>
        <begin position="300"/>
        <end position="370"/>
    </location>
</feature>
<evidence type="ECO:0000313" key="4">
    <source>
        <dbReference type="Proteomes" id="UP000041254"/>
    </source>
</evidence>
<dbReference type="PROSITE" id="PS50012">
    <property type="entry name" value="RCC1_3"/>
    <property type="match status" value="3"/>
</dbReference>
<keyword evidence="4" id="KW-1185">Reference proteome</keyword>
<dbReference type="STRING" id="1169540.A0A0G4GGC7"/>
<dbReference type="SUPFAM" id="SSF50985">
    <property type="entry name" value="RCC1/BLIP-II"/>
    <property type="match status" value="1"/>
</dbReference>
<dbReference type="InterPro" id="IPR000408">
    <property type="entry name" value="Reg_chr_condens"/>
</dbReference>
<dbReference type="Proteomes" id="UP000041254">
    <property type="component" value="Unassembled WGS sequence"/>
</dbReference>
<dbReference type="PRINTS" id="PR00633">
    <property type="entry name" value="RCCNDNSATION"/>
</dbReference>
<protein>
    <submittedName>
        <fullName evidence="3">Uncharacterized protein</fullName>
    </submittedName>
</protein>
<dbReference type="Pfam" id="PF00415">
    <property type="entry name" value="RCC1"/>
    <property type="match status" value="3"/>
</dbReference>